<dbReference type="GO" id="GO:0016579">
    <property type="term" value="P:protein deubiquitination"/>
    <property type="evidence" value="ECO:0007669"/>
    <property type="project" value="InterPro"/>
</dbReference>
<dbReference type="Proteomes" id="UP000014760">
    <property type="component" value="Unassembled WGS sequence"/>
</dbReference>
<dbReference type="EnsemblMetazoa" id="CapteT225994">
    <property type="protein sequence ID" value="CapteP225994"/>
    <property type="gene ID" value="CapteG225994"/>
</dbReference>
<sequence length="476" mass="54667">MIDEIVKKEKKIRRRKKVIVTGDENEQTMKECSPKPPAKKRTKLSLKEGKEERKLETMFQNSAKKTANPSVLQVLCYTPGFMTQLTILKKEIAATEEEIKKLEQGEPSDSRDMVRYIHQLFSNMENREELYSNKKTKYLALRPYSIIHELQKINPVFVEGEQQDAHEFLQCILGCLQESVKEINTLRERLTVTVSANTKPPTESPPDEAPSKRAKKLTKMSDTSLNALKQMALNSRLSVDVTPLDIPSMKPIRDPIPSLFEGSMALCTQCLECESSTERKDMYQSIGLPVNHPMDPELNENDWVRNAIREEEFLRGDNKYKCEECLRLVEAKRSLRYISVPQILTLHQLRFAVYSGEVLSKLSQVRPIPFTLPCLLDKCPPSCSEHQMHLYAVIKHCGASLLSGHYSAYVKIPQHKIKALEEARHLYYPWETAEENAEPLVWLHLDDDQADVLTLKEIKHALAFSESSTPYLLFYC</sequence>
<dbReference type="GO" id="GO:0004843">
    <property type="term" value="F:cysteine-type deubiquitinase activity"/>
    <property type="evidence" value="ECO:0007669"/>
    <property type="project" value="InterPro"/>
</dbReference>
<dbReference type="AlphaFoldDB" id="R7UDK8"/>
<evidence type="ECO:0000313" key="5">
    <source>
        <dbReference type="Proteomes" id="UP000014760"/>
    </source>
</evidence>
<dbReference type="GO" id="GO:0005829">
    <property type="term" value="C:cytosol"/>
    <property type="evidence" value="ECO:0007669"/>
    <property type="project" value="TreeGrafter"/>
</dbReference>
<dbReference type="EMBL" id="AMQN01008250">
    <property type="status" value="NOT_ANNOTATED_CDS"/>
    <property type="molecule type" value="Genomic_DNA"/>
</dbReference>
<dbReference type="PANTHER" id="PTHR24006:SF905">
    <property type="entry name" value="UBIQUITIN CARBOXYL-TERMINAL HYDROLASE 1"/>
    <property type="match status" value="1"/>
</dbReference>
<accession>R7UDK8</accession>
<dbReference type="HOGENOM" id="CLU_573964_0_0_1"/>
<name>R7UDK8_CAPTE</name>
<reference evidence="3 5" key="2">
    <citation type="journal article" date="2013" name="Nature">
        <title>Insights into bilaterian evolution from three spiralian genomes.</title>
        <authorList>
            <person name="Simakov O."/>
            <person name="Marletaz F."/>
            <person name="Cho S.J."/>
            <person name="Edsinger-Gonzales E."/>
            <person name="Havlak P."/>
            <person name="Hellsten U."/>
            <person name="Kuo D.H."/>
            <person name="Larsson T."/>
            <person name="Lv J."/>
            <person name="Arendt D."/>
            <person name="Savage R."/>
            <person name="Osoegawa K."/>
            <person name="de Jong P."/>
            <person name="Grimwood J."/>
            <person name="Chapman J.A."/>
            <person name="Shapiro H."/>
            <person name="Aerts A."/>
            <person name="Otillar R.P."/>
            <person name="Terry A.Y."/>
            <person name="Boore J.L."/>
            <person name="Grigoriev I.V."/>
            <person name="Lindberg D.R."/>
            <person name="Seaver E.C."/>
            <person name="Weisblat D.A."/>
            <person name="Putnam N.H."/>
            <person name="Rokhsar D.S."/>
        </authorList>
    </citation>
    <scope>NUCLEOTIDE SEQUENCE</scope>
    <source>
        <strain evidence="3 5">I ESC-2004</strain>
    </source>
</reference>
<dbReference type="InterPro" id="IPR038765">
    <property type="entry name" value="Papain-like_cys_pep_sf"/>
</dbReference>
<dbReference type="SUPFAM" id="SSF54001">
    <property type="entry name" value="Cysteine proteinases"/>
    <property type="match status" value="1"/>
</dbReference>
<feature type="region of interest" description="Disordered" evidence="1">
    <location>
        <begin position="194"/>
        <end position="215"/>
    </location>
</feature>
<dbReference type="PROSITE" id="PS50235">
    <property type="entry name" value="USP_3"/>
    <property type="match status" value="1"/>
</dbReference>
<evidence type="ECO:0000313" key="3">
    <source>
        <dbReference type="EMBL" id="ELU04196.1"/>
    </source>
</evidence>
<dbReference type="PANTHER" id="PTHR24006">
    <property type="entry name" value="UBIQUITIN CARBOXYL-TERMINAL HYDROLASE"/>
    <property type="match status" value="1"/>
</dbReference>
<dbReference type="InterPro" id="IPR028889">
    <property type="entry name" value="USP"/>
</dbReference>
<feature type="compositionally biased region" description="Basic and acidic residues" evidence="1">
    <location>
        <begin position="45"/>
        <end position="54"/>
    </location>
</feature>
<dbReference type="STRING" id="283909.R7UDK8"/>
<keyword evidence="5" id="KW-1185">Reference proteome</keyword>
<dbReference type="Pfam" id="PF00443">
    <property type="entry name" value="UCH"/>
    <property type="match status" value="1"/>
</dbReference>
<dbReference type="OrthoDB" id="10062454at2759"/>
<reference evidence="4" key="3">
    <citation type="submission" date="2015-06" db="UniProtKB">
        <authorList>
            <consortium name="EnsemblMetazoa"/>
        </authorList>
    </citation>
    <scope>IDENTIFICATION</scope>
</reference>
<gene>
    <name evidence="3" type="ORF">CAPTEDRAFT_225994</name>
</gene>
<evidence type="ECO:0000313" key="4">
    <source>
        <dbReference type="EnsemblMetazoa" id="CapteP225994"/>
    </source>
</evidence>
<reference evidence="5" key="1">
    <citation type="submission" date="2012-12" db="EMBL/GenBank/DDBJ databases">
        <authorList>
            <person name="Hellsten U."/>
            <person name="Grimwood J."/>
            <person name="Chapman J.A."/>
            <person name="Shapiro H."/>
            <person name="Aerts A."/>
            <person name="Otillar R.P."/>
            <person name="Terry A.Y."/>
            <person name="Boore J.L."/>
            <person name="Simakov O."/>
            <person name="Marletaz F."/>
            <person name="Cho S.-J."/>
            <person name="Edsinger-Gonzales E."/>
            <person name="Havlak P."/>
            <person name="Kuo D.-H."/>
            <person name="Larsson T."/>
            <person name="Lv J."/>
            <person name="Arendt D."/>
            <person name="Savage R."/>
            <person name="Osoegawa K."/>
            <person name="de Jong P."/>
            <person name="Lindberg D.R."/>
            <person name="Seaver E.C."/>
            <person name="Weisblat D.A."/>
            <person name="Putnam N.H."/>
            <person name="Grigoriev I.V."/>
            <person name="Rokhsar D.S."/>
        </authorList>
    </citation>
    <scope>NUCLEOTIDE SEQUENCE</scope>
    <source>
        <strain evidence="5">I ESC-2004</strain>
    </source>
</reference>
<proteinExistence type="predicted"/>
<dbReference type="GO" id="GO:0005634">
    <property type="term" value="C:nucleus"/>
    <property type="evidence" value="ECO:0007669"/>
    <property type="project" value="TreeGrafter"/>
</dbReference>
<dbReference type="EMBL" id="KB302576">
    <property type="protein sequence ID" value="ELU04196.1"/>
    <property type="molecule type" value="Genomic_DNA"/>
</dbReference>
<dbReference type="InterPro" id="IPR001394">
    <property type="entry name" value="Peptidase_C19_UCH"/>
</dbReference>
<dbReference type="OMA" id="CMIFYHK"/>
<evidence type="ECO:0000256" key="1">
    <source>
        <dbReference type="SAM" id="MobiDB-lite"/>
    </source>
</evidence>
<protein>
    <recommendedName>
        <fullName evidence="2">USP domain-containing protein</fullName>
    </recommendedName>
</protein>
<evidence type="ECO:0000259" key="2">
    <source>
        <dbReference type="PROSITE" id="PS50235"/>
    </source>
</evidence>
<feature type="region of interest" description="Disordered" evidence="1">
    <location>
        <begin position="18"/>
        <end position="54"/>
    </location>
</feature>
<dbReference type="Gene3D" id="3.90.70.10">
    <property type="entry name" value="Cysteine proteinases"/>
    <property type="match status" value="1"/>
</dbReference>
<organism evidence="3">
    <name type="scientific">Capitella teleta</name>
    <name type="common">Polychaete worm</name>
    <dbReference type="NCBI Taxonomy" id="283909"/>
    <lineage>
        <taxon>Eukaryota</taxon>
        <taxon>Metazoa</taxon>
        <taxon>Spiralia</taxon>
        <taxon>Lophotrochozoa</taxon>
        <taxon>Annelida</taxon>
        <taxon>Polychaeta</taxon>
        <taxon>Sedentaria</taxon>
        <taxon>Scolecida</taxon>
        <taxon>Capitellidae</taxon>
        <taxon>Capitella</taxon>
    </lineage>
</organism>
<dbReference type="InterPro" id="IPR050164">
    <property type="entry name" value="Peptidase_C19"/>
</dbReference>
<feature type="domain" description="USP" evidence="2">
    <location>
        <begin position="57"/>
        <end position="476"/>
    </location>
</feature>